<keyword evidence="5" id="KW-0539">Nucleus</keyword>
<evidence type="ECO:0000313" key="8">
    <source>
        <dbReference type="Proteomes" id="UP001353858"/>
    </source>
</evidence>
<accession>A0AAN7SFV7</accession>
<sequence>MSGPRMNPPINGNSRRPTNYVRMSPMDRPSSSQHDDLIKFIYDSWTKVSQEVTRNTGNTASYYQAYWGRRNVQHH</sequence>
<keyword evidence="4" id="KW-0963">Cytoplasm</keyword>
<evidence type="ECO:0000256" key="5">
    <source>
        <dbReference type="ARBA" id="ARBA00023242"/>
    </source>
</evidence>
<evidence type="ECO:0000313" key="7">
    <source>
        <dbReference type="EMBL" id="KAK4877469.1"/>
    </source>
</evidence>
<dbReference type="Proteomes" id="UP001353858">
    <property type="component" value="Unassembled WGS sequence"/>
</dbReference>
<comment type="similarity">
    <text evidence="3">Belongs to the MCRIP family.</text>
</comment>
<protein>
    <submittedName>
        <fullName evidence="7">Uncharacterized protein</fullName>
    </submittedName>
</protein>
<evidence type="ECO:0000256" key="6">
    <source>
        <dbReference type="SAM" id="MobiDB-lite"/>
    </source>
</evidence>
<reference evidence="8" key="1">
    <citation type="submission" date="2023-01" db="EMBL/GenBank/DDBJ databases">
        <title>Key to firefly adult light organ development and bioluminescence: homeobox transcription factors regulate luciferase expression and transportation to peroxisome.</title>
        <authorList>
            <person name="Fu X."/>
        </authorList>
    </citation>
    <scope>NUCLEOTIDE SEQUENCE [LARGE SCALE GENOMIC DNA]</scope>
</reference>
<evidence type="ECO:0000256" key="3">
    <source>
        <dbReference type="ARBA" id="ARBA00010821"/>
    </source>
</evidence>
<organism evidence="7 8">
    <name type="scientific">Aquatica leii</name>
    <dbReference type="NCBI Taxonomy" id="1421715"/>
    <lineage>
        <taxon>Eukaryota</taxon>
        <taxon>Metazoa</taxon>
        <taxon>Ecdysozoa</taxon>
        <taxon>Arthropoda</taxon>
        <taxon>Hexapoda</taxon>
        <taxon>Insecta</taxon>
        <taxon>Pterygota</taxon>
        <taxon>Neoptera</taxon>
        <taxon>Endopterygota</taxon>
        <taxon>Coleoptera</taxon>
        <taxon>Polyphaga</taxon>
        <taxon>Elateriformia</taxon>
        <taxon>Elateroidea</taxon>
        <taxon>Lampyridae</taxon>
        <taxon>Luciolinae</taxon>
        <taxon>Aquatica</taxon>
    </lineage>
</organism>
<dbReference type="InterPro" id="IPR029428">
    <property type="entry name" value="MCRIP"/>
</dbReference>
<proteinExistence type="inferred from homology"/>
<evidence type="ECO:0000256" key="4">
    <source>
        <dbReference type="ARBA" id="ARBA00022490"/>
    </source>
</evidence>
<evidence type="ECO:0000256" key="1">
    <source>
        <dbReference type="ARBA" id="ARBA00004123"/>
    </source>
</evidence>
<dbReference type="AlphaFoldDB" id="A0AAN7SFV7"/>
<dbReference type="Pfam" id="PF14799">
    <property type="entry name" value="FAM195"/>
    <property type="match status" value="1"/>
</dbReference>
<comment type="subcellular location">
    <subcellularLocation>
        <location evidence="2">Cytoplasm</location>
        <location evidence="2">Stress granule</location>
    </subcellularLocation>
    <subcellularLocation>
        <location evidence="1">Nucleus</location>
    </subcellularLocation>
</comment>
<evidence type="ECO:0000256" key="2">
    <source>
        <dbReference type="ARBA" id="ARBA00004210"/>
    </source>
</evidence>
<dbReference type="GO" id="GO:0010494">
    <property type="term" value="C:cytoplasmic stress granule"/>
    <property type="evidence" value="ECO:0007669"/>
    <property type="project" value="UniProtKB-SubCell"/>
</dbReference>
<keyword evidence="8" id="KW-1185">Reference proteome</keyword>
<dbReference type="GO" id="GO:0005634">
    <property type="term" value="C:nucleus"/>
    <property type="evidence" value="ECO:0007669"/>
    <property type="project" value="UniProtKB-SubCell"/>
</dbReference>
<name>A0AAN7SFV7_9COLE</name>
<comment type="caution">
    <text evidence="7">The sequence shown here is derived from an EMBL/GenBank/DDBJ whole genome shotgun (WGS) entry which is preliminary data.</text>
</comment>
<gene>
    <name evidence="7" type="ORF">RN001_009975</name>
</gene>
<dbReference type="EMBL" id="JARPUR010000004">
    <property type="protein sequence ID" value="KAK4877469.1"/>
    <property type="molecule type" value="Genomic_DNA"/>
</dbReference>
<feature type="region of interest" description="Disordered" evidence="6">
    <location>
        <begin position="1"/>
        <end position="33"/>
    </location>
</feature>